<dbReference type="PANTHER" id="PTHR12526">
    <property type="entry name" value="GLYCOSYLTRANSFERASE"/>
    <property type="match status" value="1"/>
</dbReference>
<dbReference type="Gene3D" id="3.40.50.2000">
    <property type="entry name" value="Glycogen Phosphorylase B"/>
    <property type="match status" value="2"/>
</dbReference>
<dbReference type="PANTHER" id="PTHR12526:SF630">
    <property type="entry name" value="GLYCOSYLTRANSFERASE"/>
    <property type="match status" value="1"/>
</dbReference>
<name>A0ABU1TM12_9FLAO</name>
<dbReference type="EMBL" id="JAVDVI010000003">
    <property type="protein sequence ID" value="MDR6967006.1"/>
    <property type="molecule type" value="Genomic_DNA"/>
</dbReference>
<gene>
    <name evidence="2" type="ORF">J2X31_001006</name>
</gene>
<evidence type="ECO:0000313" key="2">
    <source>
        <dbReference type="EMBL" id="MDR6967006.1"/>
    </source>
</evidence>
<keyword evidence="3" id="KW-1185">Reference proteome</keyword>
<reference evidence="2 3" key="1">
    <citation type="submission" date="2023-07" db="EMBL/GenBank/DDBJ databases">
        <title>Sorghum-associated microbial communities from plants grown in Nebraska, USA.</title>
        <authorList>
            <person name="Schachtman D."/>
        </authorList>
    </citation>
    <scope>NUCLEOTIDE SEQUENCE [LARGE SCALE GENOMIC DNA]</scope>
    <source>
        <strain evidence="2 3">3773</strain>
    </source>
</reference>
<dbReference type="Pfam" id="PF00534">
    <property type="entry name" value="Glycos_transf_1"/>
    <property type="match status" value="1"/>
</dbReference>
<sequence>MKNLLYIGNKLSQHGVPVTTIETLGPLLKDEGYNLYYASSKKSMALRMLDMLWKVVQLNNKVDLILIDTYSTSSFWYAFFVSQLARLLRIQYIPILHGGNLPNRLENNPRLCRMLFSNAYKNVAPSRYLLHHFELKGFTNTVYIPNTLEIDNYTYKERKVVSPNLLWVRSFARIYNPNMAIEVFKIIKDKYPEATLCMVGPDKDGSLEEAKLLASNYGLNVNFTGKLSKKEWIALSEDYNLFINTTHFDNTPVSVMEAMALGLPVITTNVGGIPYLLDNGVDALLVEDRSVNQMVGAIETLCEDENLAQALRRNARSKTESFDWQIVKEAWEEILECRF</sequence>
<dbReference type="Proteomes" id="UP001255185">
    <property type="component" value="Unassembled WGS sequence"/>
</dbReference>
<dbReference type="CDD" id="cd03801">
    <property type="entry name" value="GT4_PimA-like"/>
    <property type="match status" value="1"/>
</dbReference>
<comment type="caution">
    <text evidence="2">The sequence shown here is derived from an EMBL/GenBank/DDBJ whole genome shotgun (WGS) entry which is preliminary data.</text>
</comment>
<protein>
    <submittedName>
        <fullName evidence="2">Glycosyltransferase involved in cell wall biosynthesis</fullName>
    </submittedName>
</protein>
<feature type="domain" description="Glycosyl transferase family 1" evidence="1">
    <location>
        <begin position="165"/>
        <end position="317"/>
    </location>
</feature>
<dbReference type="InterPro" id="IPR001296">
    <property type="entry name" value="Glyco_trans_1"/>
</dbReference>
<dbReference type="RefSeq" id="WP_310024933.1">
    <property type="nucleotide sequence ID" value="NZ_JAVDVI010000003.1"/>
</dbReference>
<proteinExistence type="predicted"/>
<organism evidence="2 3">
    <name type="scientific">Flavobacterium arsenatis</name>
    <dbReference type="NCBI Taxonomy" id="1484332"/>
    <lineage>
        <taxon>Bacteria</taxon>
        <taxon>Pseudomonadati</taxon>
        <taxon>Bacteroidota</taxon>
        <taxon>Flavobacteriia</taxon>
        <taxon>Flavobacteriales</taxon>
        <taxon>Flavobacteriaceae</taxon>
        <taxon>Flavobacterium</taxon>
    </lineage>
</organism>
<evidence type="ECO:0000313" key="3">
    <source>
        <dbReference type="Proteomes" id="UP001255185"/>
    </source>
</evidence>
<dbReference type="SUPFAM" id="SSF53756">
    <property type="entry name" value="UDP-Glycosyltransferase/glycogen phosphorylase"/>
    <property type="match status" value="1"/>
</dbReference>
<accession>A0ABU1TM12</accession>
<evidence type="ECO:0000259" key="1">
    <source>
        <dbReference type="Pfam" id="PF00534"/>
    </source>
</evidence>